<name>A0A1H5VTQ0_XYLRU</name>
<dbReference type="EMBL" id="FNUV01000005">
    <property type="protein sequence ID" value="SEF90610.1"/>
    <property type="molecule type" value="Genomic_DNA"/>
</dbReference>
<dbReference type="RefSeq" id="WP_143058286.1">
    <property type="nucleotide sequence ID" value="NZ_FNUV01000005.1"/>
</dbReference>
<protein>
    <recommendedName>
        <fullName evidence="3">Lipoprotein</fullName>
    </recommendedName>
</protein>
<evidence type="ECO:0000313" key="2">
    <source>
        <dbReference type="Proteomes" id="UP000236735"/>
    </source>
</evidence>
<organism evidence="1 2">
    <name type="scientific">Xylanibacter ruminicola</name>
    <name type="common">Prevotella ruminicola</name>
    <dbReference type="NCBI Taxonomy" id="839"/>
    <lineage>
        <taxon>Bacteria</taxon>
        <taxon>Pseudomonadati</taxon>
        <taxon>Bacteroidota</taxon>
        <taxon>Bacteroidia</taxon>
        <taxon>Bacteroidales</taxon>
        <taxon>Prevotellaceae</taxon>
        <taxon>Xylanibacter</taxon>
    </lineage>
</organism>
<reference evidence="1 2" key="1">
    <citation type="submission" date="2016-10" db="EMBL/GenBank/DDBJ databases">
        <authorList>
            <person name="de Groot N.N."/>
        </authorList>
    </citation>
    <scope>NUCLEOTIDE SEQUENCE [LARGE SCALE GENOMIC DNA]</scope>
    <source>
        <strain evidence="1 2">AR32</strain>
    </source>
</reference>
<evidence type="ECO:0008006" key="3">
    <source>
        <dbReference type="Google" id="ProtNLM"/>
    </source>
</evidence>
<dbReference type="AlphaFoldDB" id="A0A1H5VTQ0"/>
<accession>A0A1H5VTQ0</accession>
<evidence type="ECO:0000313" key="1">
    <source>
        <dbReference type="EMBL" id="SEF90610.1"/>
    </source>
</evidence>
<sequence length="102" mass="11208">MERLTTILGVILLLALTTGCRRSQADRYARYMEDVSDTTFEYIMPKADSLDANGEAIAKAKKGGSWADDDGLVAIPDIPQERPVNMSASDYEAMREYAGKGE</sequence>
<dbReference type="PROSITE" id="PS51257">
    <property type="entry name" value="PROKAR_LIPOPROTEIN"/>
    <property type="match status" value="1"/>
</dbReference>
<dbReference type="Proteomes" id="UP000236735">
    <property type="component" value="Unassembled WGS sequence"/>
</dbReference>
<gene>
    <name evidence="1" type="ORF">SAMN05216354_2040</name>
</gene>
<proteinExistence type="predicted"/>